<protein>
    <submittedName>
        <fullName evidence="1">Uncharacterized protein</fullName>
    </submittedName>
</protein>
<sequence length="78" mass="9310">MITGKYQWAVNILNNGGTVTLHRFTYRSERVRYKLNRLYRDGVLERALYKTHLEFRLKKDQPKLTNLASKIKHTEKST</sequence>
<dbReference type="RefSeq" id="WP_063160649.1">
    <property type="nucleotide sequence ID" value="NZ_JAZKKV010000004.1"/>
</dbReference>
<proteinExistence type="predicted"/>
<dbReference type="AlphaFoldDB" id="A0AB35XGV9"/>
<evidence type="ECO:0000313" key="2">
    <source>
        <dbReference type="Proteomes" id="UP001331691"/>
    </source>
</evidence>
<dbReference type="EMBL" id="JAZKKV010000004">
    <property type="protein sequence ID" value="MEE9657531.1"/>
    <property type="molecule type" value="Genomic_DNA"/>
</dbReference>
<accession>A0AB35XGV9</accession>
<organism evidence="1 2">
    <name type="scientific">Kluyvera ascorbata</name>
    <dbReference type="NCBI Taxonomy" id="51288"/>
    <lineage>
        <taxon>Bacteria</taxon>
        <taxon>Pseudomonadati</taxon>
        <taxon>Pseudomonadota</taxon>
        <taxon>Gammaproteobacteria</taxon>
        <taxon>Enterobacterales</taxon>
        <taxon>Enterobacteriaceae</taxon>
        <taxon>Kluyvera</taxon>
    </lineage>
</organism>
<gene>
    <name evidence="1" type="ORF">V4836_26115</name>
</gene>
<keyword evidence="2" id="KW-1185">Reference proteome</keyword>
<dbReference type="Proteomes" id="UP001331691">
    <property type="component" value="Unassembled WGS sequence"/>
</dbReference>
<reference evidence="1 2" key="1">
    <citation type="submission" date="2023-10" db="EMBL/GenBank/DDBJ databases">
        <title>Wastewater isolates of ESBL- and carbapenemase-producing Gram-negative bacteria from New Zealand.</title>
        <authorList>
            <person name="Straub C."/>
            <person name="Weaver L."/>
            <person name="Cornelius A."/>
            <person name="Mcgill E."/>
            <person name="Dyet K."/>
            <person name="White L."/>
            <person name="Pattis I."/>
        </authorList>
    </citation>
    <scope>NUCLEOTIDE SEQUENCE [LARGE SCALE GENOMIC DNA]</scope>
    <source>
        <strain evidence="1 2">ESBL09</strain>
    </source>
</reference>
<name>A0AB35XGV9_9ENTR</name>
<evidence type="ECO:0000313" key="1">
    <source>
        <dbReference type="EMBL" id="MEE9657531.1"/>
    </source>
</evidence>
<comment type="caution">
    <text evidence="1">The sequence shown here is derived from an EMBL/GenBank/DDBJ whole genome shotgun (WGS) entry which is preliminary data.</text>
</comment>